<evidence type="ECO:0008006" key="3">
    <source>
        <dbReference type="Google" id="ProtNLM"/>
    </source>
</evidence>
<protein>
    <recommendedName>
        <fullName evidence="3">60S ribosomal protein L35</fullName>
    </recommendedName>
</protein>
<accession>A0ABY7FRW1</accession>
<evidence type="ECO:0000313" key="2">
    <source>
        <dbReference type="Proteomes" id="UP001164746"/>
    </source>
</evidence>
<sequence length="96" mass="11041">MIQAKKVINEAVNNSTPRRKKALIKKGIILSNEEKLKIESESKIVVRVKRALKQLKHQQTKEGQKRYQLMTCSLVGRAHREEAGVFAEFTCTTIQY</sequence>
<gene>
    <name evidence="1" type="ORF">MAR_037120</name>
</gene>
<evidence type="ECO:0000313" key="1">
    <source>
        <dbReference type="EMBL" id="WAR23451.1"/>
    </source>
</evidence>
<keyword evidence="2" id="KW-1185">Reference proteome</keyword>
<organism evidence="1 2">
    <name type="scientific">Mya arenaria</name>
    <name type="common">Soft-shell clam</name>
    <dbReference type="NCBI Taxonomy" id="6604"/>
    <lineage>
        <taxon>Eukaryota</taxon>
        <taxon>Metazoa</taxon>
        <taxon>Spiralia</taxon>
        <taxon>Lophotrochozoa</taxon>
        <taxon>Mollusca</taxon>
        <taxon>Bivalvia</taxon>
        <taxon>Autobranchia</taxon>
        <taxon>Heteroconchia</taxon>
        <taxon>Euheterodonta</taxon>
        <taxon>Imparidentia</taxon>
        <taxon>Neoheterodontei</taxon>
        <taxon>Myida</taxon>
        <taxon>Myoidea</taxon>
        <taxon>Myidae</taxon>
        <taxon>Mya</taxon>
    </lineage>
</organism>
<reference evidence="1" key="1">
    <citation type="submission" date="2022-11" db="EMBL/GenBank/DDBJ databases">
        <title>Centuries of genome instability and evolution in soft-shell clam transmissible cancer (bioRxiv).</title>
        <authorList>
            <person name="Hart S.F.M."/>
            <person name="Yonemitsu M.A."/>
            <person name="Giersch R.M."/>
            <person name="Beal B.F."/>
            <person name="Arriagada G."/>
            <person name="Davis B.W."/>
            <person name="Ostrander E.A."/>
            <person name="Goff S.P."/>
            <person name="Metzger M.J."/>
        </authorList>
    </citation>
    <scope>NUCLEOTIDE SEQUENCE</scope>
    <source>
        <strain evidence="1">MELC-2E11</strain>
        <tissue evidence="1">Siphon/mantle</tissue>
    </source>
</reference>
<dbReference type="EMBL" id="CP111024">
    <property type="protein sequence ID" value="WAR23451.1"/>
    <property type="molecule type" value="Genomic_DNA"/>
</dbReference>
<name>A0ABY7FRW1_MYAAR</name>
<proteinExistence type="predicted"/>
<dbReference type="Proteomes" id="UP001164746">
    <property type="component" value="Chromosome 13"/>
</dbReference>